<dbReference type="SUPFAM" id="SSF56349">
    <property type="entry name" value="DNA breaking-rejoining enzymes"/>
    <property type="match status" value="1"/>
</dbReference>
<evidence type="ECO:0000259" key="6">
    <source>
        <dbReference type="PROSITE" id="PS51898"/>
    </source>
</evidence>
<evidence type="ECO:0000259" key="7">
    <source>
        <dbReference type="PROSITE" id="PS51900"/>
    </source>
</evidence>
<evidence type="ECO:0000256" key="1">
    <source>
        <dbReference type="ARBA" id="ARBA00008857"/>
    </source>
</evidence>
<dbReference type="InterPro" id="IPR010998">
    <property type="entry name" value="Integrase_recombinase_N"/>
</dbReference>
<dbReference type="InterPro" id="IPR002104">
    <property type="entry name" value="Integrase_catalytic"/>
</dbReference>
<proteinExistence type="inferred from homology"/>
<dbReference type="Proteomes" id="UP000198822">
    <property type="component" value="Chromosome I"/>
</dbReference>
<dbReference type="GO" id="GO:0015074">
    <property type="term" value="P:DNA integration"/>
    <property type="evidence" value="ECO:0007669"/>
    <property type="project" value="UniProtKB-KW"/>
</dbReference>
<keyword evidence="3 5" id="KW-0238">DNA-binding</keyword>
<dbReference type="EMBL" id="LT629695">
    <property type="protein sequence ID" value="SDH75312.1"/>
    <property type="molecule type" value="Genomic_DNA"/>
</dbReference>
<sequence length="379" mass="41139">MARPRTPIGTYGAISAVEVAPKRWRARTRFRFDDGSLRQLERFATSKAKARAALLQAVATIAESTTADLTRTTTLDELADRFLASKVNLAPRSIDTYRQTIDHHVRPRVGRVSVGEATVDRLQRFLLSVQAESGPGAAKACKSVLSGMLGLAVRSGSLRTNPVRDLEAIARPERGGAEAIPLADLPVLVERVIADERLRQLDVADLIVFLAGTGARVSEACGLDWRDVDLAAGTVTIRANVVRARGQGLIRQEHTKTKAGQRTITLPQSLAGRLGDRRIRGTLHGSSLVFPTVLGNLRDPRNTSRDWAEARDRLGFPTVTTHSFRKTVATALDRAGLSARDIAEYLGHEQPSMTQDVYMAKRSDSTRAAAALGEALSPK</sequence>
<accession>A0A1G8EZL6</accession>
<feature type="domain" description="Tyr recombinase" evidence="6">
    <location>
        <begin position="175"/>
        <end position="371"/>
    </location>
</feature>
<dbReference type="InterPro" id="IPR050808">
    <property type="entry name" value="Phage_Integrase"/>
</dbReference>
<dbReference type="GO" id="GO:0003677">
    <property type="term" value="F:DNA binding"/>
    <property type="evidence" value="ECO:0007669"/>
    <property type="project" value="UniProtKB-UniRule"/>
</dbReference>
<evidence type="ECO:0000313" key="8">
    <source>
        <dbReference type="EMBL" id="SDH75312.1"/>
    </source>
</evidence>
<evidence type="ECO:0000313" key="9">
    <source>
        <dbReference type="Proteomes" id="UP000198822"/>
    </source>
</evidence>
<dbReference type="PROSITE" id="PS51898">
    <property type="entry name" value="TYR_RECOMBINASE"/>
    <property type="match status" value="1"/>
</dbReference>
<keyword evidence="2" id="KW-0229">DNA integration</keyword>
<dbReference type="InterPro" id="IPR044068">
    <property type="entry name" value="CB"/>
</dbReference>
<protein>
    <submittedName>
        <fullName evidence="8">Site-specific recombinase XerC</fullName>
    </submittedName>
</protein>
<keyword evidence="4" id="KW-0233">DNA recombination</keyword>
<dbReference type="RefSeq" id="WP_092505071.1">
    <property type="nucleotide sequence ID" value="NZ_LT629695.1"/>
</dbReference>
<evidence type="ECO:0000256" key="2">
    <source>
        <dbReference type="ARBA" id="ARBA00022908"/>
    </source>
</evidence>
<dbReference type="Gene3D" id="1.10.443.10">
    <property type="entry name" value="Intergrase catalytic core"/>
    <property type="match status" value="1"/>
</dbReference>
<dbReference type="STRING" id="399736.SAMN04489720_2259"/>
<name>A0A1G8EZL6_9MICO</name>
<feature type="domain" description="Core-binding (CB)" evidence="7">
    <location>
        <begin position="73"/>
        <end position="171"/>
    </location>
</feature>
<keyword evidence="9" id="KW-1185">Reference proteome</keyword>
<dbReference type="PANTHER" id="PTHR30629:SF2">
    <property type="entry name" value="PROPHAGE INTEGRASE INTS-RELATED"/>
    <property type="match status" value="1"/>
</dbReference>
<dbReference type="Pfam" id="PF00589">
    <property type="entry name" value="Phage_integrase"/>
    <property type="match status" value="1"/>
</dbReference>
<dbReference type="OrthoDB" id="4326943at2"/>
<evidence type="ECO:0000256" key="5">
    <source>
        <dbReference type="PROSITE-ProRule" id="PRU01248"/>
    </source>
</evidence>
<dbReference type="CDD" id="cd01189">
    <property type="entry name" value="INT_ICEBs1_C_like"/>
    <property type="match status" value="1"/>
</dbReference>
<evidence type="ECO:0000256" key="4">
    <source>
        <dbReference type="ARBA" id="ARBA00023172"/>
    </source>
</evidence>
<evidence type="ECO:0000256" key="3">
    <source>
        <dbReference type="ARBA" id="ARBA00023125"/>
    </source>
</evidence>
<dbReference type="PANTHER" id="PTHR30629">
    <property type="entry name" value="PROPHAGE INTEGRASE"/>
    <property type="match status" value="1"/>
</dbReference>
<dbReference type="InterPro" id="IPR013762">
    <property type="entry name" value="Integrase-like_cat_sf"/>
</dbReference>
<reference evidence="9" key="1">
    <citation type="submission" date="2016-10" db="EMBL/GenBank/DDBJ databases">
        <authorList>
            <person name="Varghese N."/>
            <person name="Submissions S."/>
        </authorList>
    </citation>
    <scope>NUCLEOTIDE SEQUENCE [LARGE SCALE GENOMIC DNA]</scope>
    <source>
        <strain evidence="9">DSM 22002</strain>
    </source>
</reference>
<dbReference type="Gene3D" id="1.10.150.130">
    <property type="match status" value="1"/>
</dbReference>
<dbReference type="GO" id="GO:0006310">
    <property type="term" value="P:DNA recombination"/>
    <property type="evidence" value="ECO:0007669"/>
    <property type="project" value="UniProtKB-KW"/>
</dbReference>
<gene>
    <name evidence="8" type="ORF">SAMN04489720_2259</name>
</gene>
<dbReference type="InterPro" id="IPR011010">
    <property type="entry name" value="DNA_brk_join_enz"/>
</dbReference>
<dbReference type="PROSITE" id="PS51900">
    <property type="entry name" value="CB"/>
    <property type="match status" value="1"/>
</dbReference>
<comment type="similarity">
    <text evidence="1">Belongs to the 'phage' integrase family.</text>
</comment>
<dbReference type="AlphaFoldDB" id="A0A1G8EZL6"/>
<organism evidence="8 9">
    <name type="scientific">Agrococcus jejuensis</name>
    <dbReference type="NCBI Taxonomy" id="399736"/>
    <lineage>
        <taxon>Bacteria</taxon>
        <taxon>Bacillati</taxon>
        <taxon>Actinomycetota</taxon>
        <taxon>Actinomycetes</taxon>
        <taxon>Micrococcales</taxon>
        <taxon>Microbacteriaceae</taxon>
        <taxon>Agrococcus</taxon>
    </lineage>
</organism>